<dbReference type="InterPro" id="IPR016377">
    <property type="entry name" value="Sucrose_GGa_phosphorylase-rel"/>
</dbReference>
<keyword evidence="6" id="KW-1185">Reference proteome</keyword>
<dbReference type="InterPro" id="IPR017853">
    <property type="entry name" value="GH"/>
</dbReference>
<evidence type="ECO:0000313" key="5">
    <source>
        <dbReference type="EMBL" id="AXV07719.1"/>
    </source>
</evidence>
<sequence>MLDSALRTHLSALYPPDVAEVTLPRLMALAERYRRPREARPLAARDVWLIAYADHVGDGRRPPLQVMDELLSGRLADIVNGVHLLPFCPWTSDDGFAVVDHRAVDAAVGGWEDVTAIGRARRLMMDAVVNHMSASSSHVREWSGHVLSPPEDFDTSHVVRPRTSPLLTPFEAPDGSVRHAWTTFSPDQVDLDYGNPDVLVDMTDVLLGYLERGASIIRLDAVAFLWKESGTSCIHLEQTHEVIRLWRTMFDWCAPGSMLITETNVPHEENVSYFGDGSDEAHLVYQFALAPLVLASFMWGNTQDLTRWAASLDPPPGGTTFFNFLGSHDGIGLRPAEGRMSTTQVDGLCALARAAGGGVSYRSGPDGQQLPYELNTTVLDALAAVADDGATVQRILAAHAILLALQGVPGLWAGSLLGVRNWGEGVARTGRLRTVNRRRLLLDELTDDLDRDGSFASTVFHGMAELVALRASSEAFSPTSPQRVLAGPPWLFGVARGLEDDRHLVLVSVSDRDRAVRLADLGEEGRWRDRLAAPGTAPYGPEDTIVLPPWGVAWLAVTG</sequence>
<feature type="binding site" evidence="3">
    <location>
        <position position="433"/>
    </location>
    <ligand>
        <name>substrate</name>
    </ligand>
</feature>
<dbReference type="EMBL" id="CP031165">
    <property type="protein sequence ID" value="AXV07719.1"/>
    <property type="molecule type" value="Genomic_DNA"/>
</dbReference>
<dbReference type="PANTHER" id="PTHR10357:SF214">
    <property type="entry name" value="GLUCOSYLGLYCERATE PHOSPHORYLASE"/>
    <property type="match status" value="1"/>
</dbReference>
<evidence type="ECO:0000256" key="2">
    <source>
        <dbReference type="ARBA" id="ARBA00022679"/>
    </source>
</evidence>
<name>A0A346XZS2_9ACTN</name>
<dbReference type="Pfam" id="PF00128">
    <property type="entry name" value="Alpha-amylase"/>
    <property type="match status" value="1"/>
</dbReference>
<dbReference type="Proteomes" id="UP000264006">
    <property type="component" value="Chromosome"/>
</dbReference>
<feature type="binding site" evidence="3">
    <location>
        <begin position="328"/>
        <end position="329"/>
    </location>
    <ligand>
        <name>substrate</name>
    </ligand>
</feature>
<evidence type="ECO:0000256" key="1">
    <source>
        <dbReference type="ARBA" id="ARBA00022676"/>
    </source>
</evidence>
<dbReference type="AlphaFoldDB" id="A0A346XZS2"/>
<dbReference type="SMART" id="SM00642">
    <property type="entry name" value="Aamy"/>
    <property type="match status" value="1"/>
</dbReference>
<dbReference type="Gene3D" id="2.60.40.1180">
    <property type="entry name" value="Golgi alpha-mannosidase II"/>
    <property type="match status" value="1"/>
</dbReference>
<feature type="binding site" evidence="3">
    <location>
        <position position="93"/>
    </location>
    <ligand>
        <name>substrate</name>
    </ligand>
</feature>
<dbReference type="InterPro" id="IPR045857">
    <property type="entry name" value="O16G_dom_2"/>
</dbReference>
<evidence type="ECO:0000259" key="4">
    <source>
        <dbReference type="SMART" id="SM00642"/>
    </source>
</evidence>
<dbReference type="InterPro" id="IPR006047">
    <property type="entry name" value="GH13_cat_dom"/>
</dbReference>
<dbReference type="Gene3D" id="3.90.400.10">
    <property type="entry name" value="Oligo-1,6-glucosidase, Domain 2"/>
    <property type="match status" value="1"/>
</dbReference>
<organism evidence="5 6">
    <name type="scientific">Euzebya pacifica</name>
    <dbReference type="NCBI Taxonomy" id="1608957"/>
    <lineage>
        <taxon>Bacteria</taxon>
        <taxon>Bacillati</taxon>
        <taxon>Actinomycetota</taxon>
        <taxon>Nitriliruptoria</taxon>
        <taxon>Euzebyales</taxon>
    </lineage>
</organism>
<reference evidence="5 6" key="1">
    <citation type="submission" date="2018-09" db="EMBL/GenBank/DDBJ databases">
        <title>Complete genome sequence of Euzebya sp. DY32-46 isolated from seawater of Pacific Ocean.</title>
        <authorList>
            <person name="Xu L."/>
            <person name="Wu Y.-H."/>
            <person name="Xu X.-W."/>
        </authorList>
    </citation>
    <scope>NUCLEOTIDE SEQUENCE [LARGE SCALE GENOMIC DNA]</scope>
    <source>
        <strain evidence="5 6">DY32-46</strain>
    </source>
</reference>
<dbReference type="PIRSF" id="PIRSF003059">
    <property type="entry name" value="Sucrose_phosphorylase"/>
    <property type="match status" value="1"/>
</dbReference>
<feature type="binding site" evidence="3">
    <location>
        <position position="131"/>
    </location>
    <ligand>
        <name>substrate</name>
    </ligand>
</feature>
<evidence type="ECO:0000256" key="3">
    <source>
        <dbReference type="PIRSR" id="PIRSR003059-2"/>
    </source>
</evidence>
<feature type="binding site" evidence="3">
    <location>
        <begin position="218"/>
        <end position="220"/>
    </location>
    <ligand>
        <name>substrate</name>
    </ligand>
</feature>
<dbReference type="KEGG" id="euz:DVS28_a3040"/>
<dbReference type="GO" id="GO:0005975">
    <property type="term" value="P:carbohydrate metabolic process"/>
    <property type="evidence" value="ECO:0007669"/>
    <property type="project" value="InterPro"/>
</dbReference>
<dbReference type="GO" id="GO:0016757">
    <property type="term" value="F:glycosyltransferase activity"/>
    <property type="evidence" value="ECO:0007669"/>
    <property type="project" value="UniProtKB-KW"/>
</dbReference>
<evidence type="ECO:0000313" key="6">
    <source>
        <dbReference type="Proteomes" id="UP000264006"/>
    </source>
</evidence>
<dbReference type="Gene3D" id="3.20.20.80">
    <property type="entry name" value="Glycosidases"/>
    <property type="match status" value="1"/>
</dbReference>
<keyword evidence="1" id="KW-0328">Glycosyltransferase</keyword>
<protein>
    <submittedName>
        <fullName evidence="5">Sucrose phosphorylase</fullName>
    </submittedName>
</protein>
<dbReference type="SUPFAM" id="SSF51445">
    <property type="entry name" value="(Trans)glycosidases"/>
    <property type="match status" value="1"/>
</dbReference>
<accession>A0A346XZS2</accession>
<keyword evidence="2" id="KW-0808">Transferase</keyword>
<dbReference type="InterPro" id="IPR013780">
    <property type="entry name" value="Glyco_hydro_b"/>
</dbReference>
<feature type="domain" description="Glycosyl hydrolase family 13 catalytic" evidence="4">
    <location>
        <begin position="46"/>
        <end position="470"/>
    </location>
</feature>
<dbReference type="PANTHER" id="PTHR10357">
    <property type="entry name" value="ALPHA-AMYLASE FAMILY MEMBER"/>
    <property type="match status" value="1"/>
</dbReference>
<proteinExistence type="predicted"/>
<gene>
    <name evidence="5" type="ORF">DVS28_a3040</name>
</gene>